<dbReference type="PANTHER" id="PTHR35467">
    <property type="match status" value="1"/>
</dbReference>
<evidence type="ECO:0000313" key="1">
    <source>
        <dbReference type="EMBL" id="BBG93830.1"/>
    </source>
</evidence>
<protein>
    <submittedName>
        <fullName evidence="1">Uncharacterized protein</fullName>
    </submittedName>
</protein>
<dbReference type="EMBL" id="AP019297">
    <property type="protein sequence ID" value="BBG93830.1"/>
    <property type="molecule type" value="Genomic_DNA"/>
</dbReference>
<dbReference type="InterPro" id="IPR039343">
    <property type="entry name" value="NDX1-like"/>
</dbReference>
<name>A0A4Y1QPN5_PRUDU</name>
<accession>A0A4Y1QPN5</accession>
<proteinExistence type="predicted"/>
<reference evidence="1" key="1">
    <citation type="journal article" date="2019" name="Science">
        <title>Mutation of a bHLH transcription factor allowed almond domestication.</title>
        <authorList>
            <person name="Sanchez-Perez R."/>
            <person name="Pavan S."/>
            <person name="Mazzeo R."/>
            <person name="Moldovan C."/>
            <person name="Aiese Cigliano R."/>
            <person name="Del Cueto J."/>
            <person name="Ricciardi F."/>
            <person name="Lotti C."/>
            <person name="Ricciardi L."/>
            <person name="Dicenta F."/>
            <person name="Lopez-Marques R.L."/>
            <person name="Lindberg Moller B."/>
        </authorList>
    </citation>
    <scope>NUCLEOTIDE SEQUENCE</scope>
</reference>
<dbReference type="PANTHER" id="PTHR35467:SF2">
    <property type="entry name" value="PROTEIN NEOXANTHIN-DEFICIENT 1"/>
    <property type="match status" value="1"/>
</dbReference>
<gene>
    <name evidence="1" type="ORF">Prudu_001958</name>
</gene>
<sequence length="318" mass="34314">MAKTISALSNKTGQMIFVSTMSLKFMDIGQMKCSSSYGKPPWIFKGRYTLGGFFLANYDDSPAGVFDESLTGPRLFSPSQLVVIAGLVWSPPTSCACDIVKGWAAKVLVNSVEACDHGRKSLLAGSGASKSRCETITAVSGKSKSKNIGFLNAIGMNAVFCEPRDCMDVQVTEINDPTFSSFCLIKSSMFLITSLVMAVPASNIGNWMGPAIKMSLPSFSGRTEYYPNLLKYSCQIECRVRAVHPAKVSGPPSMPKSEAEQSSEIHHAIEEFMDNSKNLCVAVMSSKPILALKFSCMKMQVEAPVVVPNSFNNSLATS</sequence>
<organism evidence="1">
    <name type="scientific">Prunus dulcis</name>
    <name type="common">Almond</name>
    <name type="synonym">Amygdalus dulcis</name>
    <dbReference type="NCBI Taxonomy" id="3755"/>
    <lineage>
        <taxon>Eukaryota</taxon>
        <taxon>Viridiplantae</taxon>
        <taxon>Streptophyta</taxon>
        <taxon>Embryophyta</taxon>
        <taxon>Tracheophyta</taxon>
        <taxon>Spermatophyta</taxon>
        <taxon>Magnoliopsida</taxon>
        <taxon>eudicotyledons</taxon>
        <taxon>Gunneridae</taxon>
        <taxon>Pentapetalae</taxon>
        <taxon>rosids</taxon>
        <taxon>fabids</taxon>
        <taxon>Rosales</taxon>
        <taxon>Rosaceae</taxon>
        <taxon>Amygdaloideae</taxon>
        <taxon>Amygdaleae</taxon>
        <taxon>Prunus</taxon>
    </lineage>
</organism>
<dbReference type="AlphaFoldDB" id="A0A4Y1QPN5"/>